<dbReference type="RefSeq" id="XP_033569086.1">
    <property type="nucleotide sequence ID" value="XM_033728650.1"/>
</dbReference>
<evidence type="ECO:0000313" key="2">
    <source>
        <dbReference type="EMBL" id="KAF2802122.1"/>
    </source>
</evidence>
<reference evidence="4" key="3">
    <citation type="submission" date="2025-04" db="UniProtKB">
        <authorList>
            <consortium name="RefSeq"/>
        </authorList>
    </citation>
    <scope>IDENTIFICATION</scope>
    <source>
        <strain evidence="4">CBS 304.34</strain>
    </source>
</reference>
<dbReference type="PANTHER" id="PTHR36578">
    <property type="entry name" value="CHROMOSOME 15, WHOLE GENOME SHOTGUN SEQUENCE"/>
    <property type="match status" value="1"/>
</dbReference>
<dbReference type="GeneID" id="54469543"/>
<proteinExistence type="predicted"/>
<name>A0A6A6Y029_9PEZI</name>
<evidence type="ECO:0000313" key="3">
    <source>
        <dbReference type="Proteomes" id="UP000504636"/>
    </source>
</evidence>
<dbReference type="EMBL" id="MU003725">
    <property type="protein sequence ID" value="KAF2802122.1"/>
    <property type="molecule type" value="Genomic_DNA"/>
</dbReference>
<protein>
    <recommendedName>
        <fullName evidence="5">CBM-cenC domain-containing protein</fullName>
    </recommendedName>
</protein>
<evidence type="ECO:0008006" key="5">
    <source>
        <dbReference type="Google" id="ProtNLM"/>
    </source>
</evidence>
<sequence>MLLSIRAAFTMSLYPFWQHHAMMWLERDYTASQKGRMKSSTRHYIGYEYSPGVCLENAAIKAPWNCNGVDTYISTEIFKTGHLDVELCAAACTAKSAYNLRHPPAKGKPKTCQFFNTYLLYKNGVNIGQYCALYTETWSKSFAKDTGHYQGRDRYTIGSSYSFSNAKDKGVPKCLSPSSSAKCSTKSSTKVPSSVKPSTKYSSTAKVSTSTRKSSTSSLRSSPLSSSLHTSKPCTTSSKSSTRSSSHASSMATSSLISTSSSAYSSLVLTPASSSSVSSSYLGSSSLSSSVQSPSSSSTPGISSTISSSSDFSQSTSSTSAGTSLSSLESSSVTNISSDTLTPTPGPSTETTLTSSPTPDSTSSSSVSDSSTSSPDASSTTSATDVTSTISSSTDTPSSSPTTVTESSPASTPQISTTSASIDTASSSTESSPTSIPEVSTTSSSTDTSSASTESPPTSTPEISTTSSSVDTSSSSTESSPISSPEITPTSSSIDVSSTSISSSESESVSLATATESLTTSISESSSPSSAVDTTTISSTTAPTATPTWILNGGFESTDNGGYPWFVPDNSTTGCTWDIVESDTDAVNGTHYARVTCTAAGQGIYILQPFNAIEVGATYVLSVWMRKLAVTADNAGLGCMLSIVGGPGLITSGNLASGAAWAKQTNTWEATSSAGTGIALYCARAANGGAPDGTPVYTYIDSIEMYRVPDRPEIVTNGDLEDSATDPYPWYVLSNSTGGTIAVQQADDTNAAYNGTNYLAVSLDQISTTIYVGLPVQITAPLRYLVTYYTRSPSYGVVNLNCRLCVSNDDYSRSTCISVNSISATATWAQKTNIRFLADTWMTQMVFVCSRGTTNPDIVGQYFIDDFTMSEYGPFS</sequence>
<reference evidence="2 4" key="1">
    <citation type="journal article" date="2020" name="Stud. Mycol.">
        <title>101 Dothideomycetes genomes: a test case for predicting lifestyles and emergence of pathogens.</title>
        <authorList>
            <person name="Haridas S."/>
            <person name="Albert R."/>
            <person name="Binder M."/>
            <person name="Bloem J."/>
            <person name="Labutti K."/>
            <person name="Salamov A."/>
            <person name="Andreopoulos B."/>
            <person name="Baker S."/>
            <person name="Barry K."/>
            <person name="Bills G."/>
            <person name="Bluhm B."/>
            <person name="Cannon C."/>
            <person name="Castanera R."/>
            <person name="Culley D."/>
            <person name="Daum C."/>
            <person name="Ezra D."/>
            <person name="Gonzalez J."/>
            <person name="Henrissat B."/>
            <person name="Kuo A."/>
            <person name="Liang C."/>
            <person name="Lipzen A."/>
            <person name="Lutzoni F."/>
            <person name="Magnuson J."/>
            <person name="Mondo S."/>
            <person name="Nolan M."/>
            <person name="Ohm R."/>
            <person name="Pangilinan J."/>
            <person name="Park H.-J."/>
            <person name="Ramirez L."/>
            <person name="Alfaro M."/>
            <person name="Sun H."/>
            <person name="Tritt A."/>
            <person name="Yoshinaga Y."/>
            <person name="Zwiers L.-H."/>
            <person name="Turgeon B."/>
            <person name="Goodwin S."/>
            <person name="Spatafora J."/>
            <person name="Crous P."/>
            <person name="Grigoriev I."/>
        </authorList>
    </citation>
    <scope>NUCLEOTIDE SEQUENCE</scope>
    <source>
        <strain evidence="2 4">CBS 304.34</strain>
    </source>
</reference>
<dbReference type="OrthoDB" id="271448at2759"/>
<feature type="region of interest" description="Disordered" evidence="1">
    <location>
        <begin position="281"/>
        <end position="543"/>
    </location>
</feature>
<gene>
    <name evidence="2 4" type="ORF">BDZ99DRAFT_577093</name>
</gene>
<keyword evidence="3" id="KW-1185">Reference proteome</keyword>
<dbReference type="PANTHER" id="PTHR36578:SF2">
    <property type="entry name" value="PA14 DOMAIN-CONTAINING PROTEIN"/>
    <property type="match status" value="1"/>
</dbReference>
<accession>A0A6A6Y029</accession>
<dbReference type="Gene3D" id="2.60.120.260">
    <property type="entry name" value="Galactose-binding domain-like"/>
    <property type="match status" value="2"/>
</dbReference>
<dbReference type="Proteomes" id="UP000504636">
    <property type="component" value="Unplaced"/>
</dbReference>
<feature type="region of interest" description="Disordered" evidence="1">
    <location>
        <begin position="167"/>
        <end position="247"/>
    </location>
</feature>
<feature type="compositionally biased region" description="Low complexity" evidence="1">
    <location>
        <begin position="172"/>
        <end position="247"/>
    </location>
</feature>
<dbReference type="AlphaFoldDB" id="A0A6A6Y029"/>
<reference evidence="4" key="2">
    <citation type="submission" date="2020-04" db="EMBL/GenBank/DDBJ databases">
        <authorList>
            <consortium name="NCBI Genome Project"/>
        </authorList>
    </citation>
    <scope>NUCLEOTIDE SEQUENCE</scope>
    <source>
        <strain evidence="4">CBS 304.34</strain>
    </source>
</reference>
<evidence type="ECO:0000313" key="4">
    <source>
        <dbReference type="RefSeq" id="XP_033569086.1"/>
    </source>
</evidence>
<evidence type="ECO:0000256" key="1">
    <source>
        <dbReference type="SAM" id="MobiDB-lite"/>
    </source>
</evidence>
<organism evidence="2">
    <name type="scientific">Mytilinidion resinicola</name>
    <dbReference type="NCBI Taxonomy" id="574789"/>
    <lineage>
        <taxon>Eukaryota</taxon>
        <taxon>Fungi</taxon>
        <taxon>Dikarya</taxon>
        <taxon>Ascomycota</taxon>
        <taxon>Pezizomycotina</taxon>
        <taxon>Dothideomycetes</taxon>
        <taxon>Pleosporomycetidae</taxon>
        <taxon>Mytilinidiales</taxon>
        <taxon>Mytilinidiaceae</taxon>
        <taxon>Mytilinidion</taxon>
    </lineage>
</organism>